<keyword evidence="1" id="KW-1133">Transmembrane helix</keyword>
<evidence type="ECO:0008006" key="4">
    <source>
        <dbReference type="Google" id="ProtNLM"/>
    </source>
</evidence>
<gene>
    <name evidence="2" type="ORF">IOD40_09890</name>
</gene>
<keyword evidence="3" id="KW-1185">Reference proteome</keyword>
<evidence type="ECO:0000313" key="2">
    <source>
        <dbReference type="EMBL" id="MBI1620972.1"/>
    </source>
</evidence>
<keyword evidence="1" id="KW-0812">Transmembrane</keyword>
<comment type="caution">
    <text evidence="2">The sequence shown here is derived from an EMBL/GenBank/DDBJ whole genome shotgun (WGS) entry which is preliminary data.</text>
</comment>
<keyword evidence="1" id="KW-0472">Membrane</keyword>
<organism evidence="2 3">
    <name type="scientific">Aquamicrobium zhengzhouense</name>
    <dbReference type="NCBI Taxonomy" id="2781738"/>
    <lineage>
        <taxon>Bacteria</taxon>
        <taxon>Pseudomonadati</taxon>
        <taxon>Pseudomonadota</taxon>
        <taxon>Alphaproteobacteria</taxon>
        <taxon>Hyphomicrobiales</taxon>
        <taxon>Phyllobacteriaceae</taxon>
        <taxon>Aquamicrobium</taxon>
    </lineage>
</organism>
<evidence type="ECO:0000256" key="1">
    <source>
        <dbReference type="SAM" id="Phobius"/>
    </source>
</evidence>
<protein>
    <recommendedName>
        <fullName evidence="4">Anti-sigma-K factor RskA</fullName>
    </recommendedName>
</protein>
<sequence>MTLSDRMARAEDYVFGLMDEQERHRAERDMEIDPEFRECVMVLAEQLRRLRQEKRGSVSFSNRAWNEISQRIAALPQMAGAGSAEHLAGLALSNDGDPSRKGMLKLRRPLAHHFAGFKATIVSLGLIAALGMGYVVGEQSSRLPSPVALSLLADDADNPAVFIEAWQDRSVRLVPLNRTEVPEGKVLQFWIDGKPVAVLPSSLEALLRGPELPLPRDGVTYSITLEDAPGVSQGQAPGPALFKGVASAIER</sequence>
<dbReference type="RefSeq" id="WP_198476375.1">
    <property type="nucleotide sequence ID" value="NZ_JADGMQ010000005.1"/>
</dbReference>
<reference evidence="2 3" key="1">
    <citation type="submission" date="2020-10" db="EMBL/GenBank/DDBJ databases">
        <title>Aquamicrobium zhengzhouensis sp. nov., a exopolysaccharide producing bacterium isolated from farmland soil.</title>
        <authorList>
            <person name="Wang X."/>
        </authorList>
    </citation>
    <scope>NUCLEOTIDE SEQUENCE [LARGE SCALE GENOMIC DNA]</scope>
    <source>
        <strain evidence="3">cd-1</strain>
    </source>
</reference>
<proteinExistence type="predicted"/>
<dbReference type="EMBL" id="JADGMQ010000005">
    <property type="protein sequence ID" value="MBI1620972.1"/>
    <property type="molecule type" value="Genomic_DNA"/>
</dbReference>
<evidence type="ECO:0000313" key="3">
    <source>
        <dbReference type="Proteomes" id="UP000601789"/>
    </source>
</evidence>
<name>A0ABS0SER4_9HYPH</name>
<accession>A0ABS0SER4</accession>
<dbReference type="Proteomes" id="UP000601789">
    <property type="component" value="Unassembled WGS sequence"/>
</dbReference>
<feature type="transmembrane region" description="Helical" evidence="1">
    <location>
        <begin position="110"/>
        <end position="136"/>
    </location>
</feature>